<evidence type="ECO:0000313" key="1">
    <source>
        <dbReference type="EMBL" id="KAH6932620.1"/>
    </source>
</evidence>
<dbReference type="EMBL" id="CM023484">
    <property type="protein sequence ID" value="KAH6932620.1"/>
    <property type="molecule type" value="Genomic_DNA"/>
</dbReference>
<gene>
    <name evidence="1" type="ORF">HPB50_008189</name>
</gene>
<organism evidence="1 2">
    <name type="scientific">Hyalomma asiaticum</name>
    <name type="common">Tick</name>
    <dbReference type="NCBI Taxonomy" id="266040"/>
    <lineage>
        <taxon>Eukaryota</taxon>
        <taxon>Metazoa</taxon>
        <taxon>Ecdysozoa</taxon>
        <taxon>Arthropoda</taxon>
        <taxon>Chelicerata</taxon>
        <taxon>Arachnida</taxon>
        <taxon>Acari</taxon>
        <taxon>Parasitiformes</taxon>
        <taxon>Ixodida</taxon>
        <taxon>Ixodoidea</taxon>
        <taxon>Ixodidae</taxon>
        <taxon>Hyalomminae</taxon>
        <taxon>Hyalomma</taxon>
    </lineage>
</organism>
<sequence>MDDVINLEDMPPYLVHTEDELGKLEAPEVIETPEGAGVVALWEDPQNDENVVPRDDAEATNETPEETSSPSTHTSGDASKSSTPHDASGGTRKARKRPLTTAQLLLESHKEDLSEMCQHVARLLLCVAEMPGDGKVEVACTDLPCKWIVPAEGCHSGGMSFRGESGSASSDKEASDNENEKPAPKKEEAVTWNTGPFTLKGMYCSYKPRSGSTPPEPLV</sequence>
<name>A0ACB7SD34_HYAAI</name>
<dbReference type="Proteomes" id="UP000821845">
    <property type="component" value="Chromosome 4"/>
</dbReference>
<evidence type="ECO:0000313" key="2">
    <source>
        <dbReference type="Proteomes" id="UP000821845"/>
    </source>
</evidence>
<accession>A0ACB7SD34</accession>
<comment type="caution">
    <text evidence="1">The sequence shown here is derived from an EMBL/GenBank/DDBJ whole genome shotgun (WGS) entry which is preliminary data.</text>
</comment>
<proteinExistence type="predicted"/>
<protein>
    <submittedName>
        <fullName evidence="1">Uncharacterized protein</fullName>
    </submittedName>
</protein>
<keyword evidence="2" id="KW-1185">Reference proteome</keyword>
<reference evidence="1" key="1">
    <citation type="submission" date="2020-05" db="EMBL/GenBank/DDBJ databases">
        <title>Large-scale comparative analyses of tick genomes elucidate their genetic diversity and vector capacities.</title>
        <authorList>
            <person name="Jia N."/>
            <person name="Wang J."/>
            <person name="Shi W."/>
            <person name="Du L."/>
            <person name="Sun Y."/>
            <person name="Zhan W."/>
            <person name="Jiang J."/>
            <person name="Wang Q."/>
            <person name="Zhang B."/>
            <person name="Ji P."/>
            <person name="Sakyi L.B."/>
            <person name="Cui X."/>
            <person name="Yuan T."/>
            <person name="Jiang B."/>
            <person name="Yang W."/>
            <person name="Lam T.T.-Y."/>
            <person name="Chang Q."/>
            <person name="Ding S."/>
            <person name="Wang X."/>
            <person name="Zhu J."/>
            <person name="Ruan X."/>
            <person name="Zhao L."/>
            <person name="Wei J."/>
            <person name="Que T."/>
            <person name="Du C."/>
            <person name="Cheng J."/>
            <person name="Dai P."/>
            <person name="Han X."/>
            <person name="Huang E."/>
            <person name="Gao Y."/>
            <person name="Liu J."/>
            <person name="Shao H."/>
            <person name="Ye R."/>
            <person name="Li L."/>
            <person name="Wei W."/>
            <person name="Wang X."/>
            <person name="Wang C."/>
            <person name="Yang T."/>
            <person name="Huo Q."/>
            <person name="Li W."/>
            <person name="Guo W."/>
            <person name="Chen H."/>
            <person name="Zhou L."/>
            <person name="Ni X."/>
            <person name="Tian J."/>
            <person name="Zhou Y."/>
            <person name="Sheng Y."/>
            <person name="Liu T."/>
            <person name="Pan Y."/>
            <person name="Xia L."/>
            <person name="Li J."/>
            <person name="Zhao F."/>
            <person name="Cao W."/>
        </authorList>
    </citation>
    <scope>NUCLEOTIDE SEQUENCE</scope>
    <source>
        <strain evidence="1">Hyas-2018</strain>
    </source>
</reference>